<dbReference type="KEGG" id="dfs:HGD76_02040"/>
<accession>A0A6H2BVR4</accession>
<dbReference type="EMBL" id="CP051206">
    <property type="protein sequence ID" value="QJB43191.1"/>
    <property type="molecule type" value="Genomic_DNA"/>
</dbReference>
<dbReference type="RefSeq" id="WP_148762581.1">
    <property type="nucleotide sequence ID" value="NZ_CP051206.1"/>
</dbReference>
<sequence>MLTITVDTFLNKAVDKIEIKQLIAPIWLNKLLKISRNYEYYFDFNMVRGHLDQAAVRVANYSNQQIFALP</sequence>
<evidence type="ECO:0000313" key="2">
    <source>
        <dbReference type="Proteomes" id="UP000502433"/>
    </source>
</evidence>
<reference evidence="1 2" key="2">
    <citation type="submission" date="2020-04" db="EMBL/GenBank/DDBJ databases">
        <authorList>
            <person name="Fomenkov A."/>
            <person name="Anton B.P."/>
            <person name="Roberts R.J."/>
        </authorList>
    </citation>
    <scope>NUCLEOTIDE SEQUENCE [LARGE SCALE GENOMIC DNA]</scope>
    <source>
        <strain evidence="1 2">CCAP 1403/13f</strain>
    </source>
</reference>
<evidence type="ECO:0000313" key="1">
    <source>
        <dbReference type="EMBL" id="QJB43191.1"/>
    </source>
</evidence>
<name>A0A6H2BVR4_DOLFA</name>
<dbReference type="Proteomes" id="UP000502433">
    <property type="component" value="Chromosome"/>
</dbReference>
<reference evidence="1 2" key="1">
    <citation type="submission" date="2020-04" db="EMBL/GenBank/DDBJ databases">
        <title>Genome-Wide Identification of 5-Methylcytosine Sites in Bacterial Genomes By High-Throughput Sequencing of MspJI Restriction Fragments.</title>
        <authorList>
            <person name="Wu V."/>
        </authorList>
    </citation>
    <scope>NUCLEOTIDE SEQUENCE [LARGE SCALE GENOMIC DNA]</scope>
    <source>
        <strain evidence="1 2">CCAP 1403/13f</strain>
    </source>
</reference>
<gene>
    <name evidence="1" type="ORF">HGD76_02040</name>
</gene>
<organism evidence="1 2">
    <name type="scientific">Dolichospermum flos-aquae CCAP 1403/13F</name>
    <dbReference type="NCBI Taxonomy" id="315271"/>
    <lineage>
        <taxon>Bacteria</taxon>
        <taxon>Bacillati</taxon>
        <taxon>Cyanobacteriota</taxon>
        <taxon>Cyanophyceae</taxon>
        <taxon>Nostocales</taxon>
        <taxon>Aphanizomenonaceae</taxon>
        <taxon>Dolichospermum</taxon>
    </lineage>
</organism>
<dbReference type="AlphaFoldDB" id="A0A6H2BVR4"/>
<protein>
    <submittedName>
        <fullName evidence="1">Uncharacterized protein</fullName>
    </submittedName>
</protein>
<proteinExistence type="predicted"/>